<dbReference type="EMBL" id="SRPY01000156">
    <property type="protein sequence ID" value="KAG5927805.1"/>
    <property type="molecule type" value="Genomic_DNA"/>
</dbReference>
<dbReference type="InterPro" id="IPR017946">
    <property type="entry name" value="PLC-like_Pdiesterase_TIM-brl"/>
</dbReference>
<dbReference type="CDD" id="cd08589">
    <property type="entry name" value="PI-PLCc_SaPLC1_like"/>
    <property type="match status" value="1"/>
</dbReference>
<dbReference type="OrthoDB" id="2017497at2759"/>
<dbReference type="Gene3D" id="3.20.20.190">
    <property type="entry name" value="Phosphatidylinositol (PI) phosphodiesterase"/>
    <property type="match status" value="1"/>
</dbReference>
<dbReference type="GO" id="GO:0006629">
    <property type="term" value="P:lipid metabolic process"/>
    <property type="evidence" value="ECO:0007669"/>
    <property type="project" value="InterPro"/>
</dbReference>
<evidence type="ECO:0000313" key="3">
    <source>
        <dbReference type="Proteomes" id="UP000811619"/>
    </source>
</evidence>
<evidence type="ECO:0000256" key="1">
    <source>
        <dbReference type="SAM" id="SignalP"/>
    </source>
</evidence>
<dbReference type="GO" id="GO:0008081">
    <property type="term" value="F:phosphoric diester hydrolase activity"/>
    <property type="evidence" value="ECO:0007669"/>
    <property type="project" value="InterPro"/>
</dbReference>
<gene>
    <name evidence="2" type="ORF">E4U42_001774</name>
</gene>
<evidence type="ECO:0000313" key="2">
    <source>
        <dbReference type="EMBL" id="KAG5927805.1"/>
    </source>
</evidence>
<keyword evidence="1" id="KW-0732">Signal</keyword>
<evidence type="ECO:0008006" key="4">
    <source>
        <dbReference type="Google" id="ProtNLM"/>
    </source>
</evidence>
<sequence>MGPLHALFVLLALHGRARAEPSCRCDGDYRTKNGLVWGDAVRMNQVQVIGSHNSYHVEASSAEKKVMEELSPSVQDLFYGHDALDVQLQEQHLRSLEIDVLADPDGGLYAKPLVRQLAHLPDLDDPAYKRPGTKVMHVPDLDVNTHCTTLAGCLGAIKTWVDAHPKALPLGIVIELKTATALGAALGGAKVVPWDDAKLLDGLDAEIRSAFGQSGQLITPDDIRRPGHTLEESVLKFGWPNLDSARGKIFFLLDNDHDDKASVRYRENRPNLEGRVIFTNSVPGNTDCAFQKLEDVVTDAYVTRIQTQVRAGYWVRAMADDALSTVRKCTTSQRDMALRSGAQIVSTDFFVPGKSERYGCKGYVVGLGENKVARCNPVNGRAGCADGDLE</sequence>
<dbReference type="SUPFAM" id="SSF51695">
    <property type="entry name" value="PLC-like phosphodiesterases"/>
    <property type="match status" value="1"/>
</dbReference>
<organism evidence="2 3">
    <name type="scientific">Claviceps africana</name>
    <dbReference type="NCBI Taxonomy" id="83212"/>
    <lineage>
        <taxon>Eukaryota</taxon>
        <taxon>Fungi</taxon>
        <taxon>Dikarya</taxon>
        <taxon>Ascomycota</taxon>
        <taxon>Pezizomycotina</taxon>
        <taxon>Sordariomycetes</taxon>
        <taxon>Hypocreomycetidae</taxon>
        <taxon>Hypocreales</taxon>
        <taxon>Clavicipitaceae</taxon>
        <taxon>Claviceps</taxon>
    </lineage>
</organism>
<dbReference type="Proteomes" id="UP000811619">
    <property type="component" value="Unassembled WGS sequence"/>
</dbReference>
<protein>
    <recommendedName>
        <fullName evidence="4">Acid phosphatase</fullName>
    </recommendedName>
</protein>
<dbReference type="AlphaFoldDB" id="A0A8K0JAB9"/>
<name>A0A8K0JAB9_9HYPO</name>
<feature type="signal peptide" evidence="1">
    <location>
        <begin position="1"/>
        <end position="19"/>
    </location>
</feature>
<proteinExistence type="predicted"/>
<accession>A0A8K0JAB9</accession>
<dbReference type="InterPro" id="IPR032075">
    <property type="entry name" value="PI-PLC-C1"/>
</dbReference>
<feature type="chain" id="PRO_5035436043" description="Acid phosphatase" evidence="1">
    <location>
        <begin position="20"/>
        <end position="390"/>
    </location>
</feature>
<comment type="caution">
    <text evidence="2">The sequence shown here is derived from an EMBL/GenBank/DDBJ whole genome shotgun (WGS) entry which is preliminary data.</text>
</comment>
<reference evidence="2" key="1">
    <citation type="journal article" date="2020" name="bioRxiv">
        <title>Whole genome comparisons of ergot fungi reveals the divergence and evolution of species within the genus Claviceps are the result of varying mechanisms driving genome evolution and host range expansion.</title>
        <authorList>
            <person name="Wyka S.A."/>
            <person name="Mondo S.J."/>
            <person name="Liu M."/>
            <person name="Dettman J."/>
            <person name="Nalam V."/>
            <person name="Broders K.D."/>
        </authorList>
    </citation>
    <scope>NUCLEOTIDE SEQUENCE</scope>
    <source>
        <strain evidence="2">CCC 489</strain>
    </source>
</reference>
<dbReference type="Pfam" id="PF16670">
    <property type="entry name" value="PI-PLC-C1"/>
    <property type="match status" value="1"/>
</dbReference>
<keyword evidence="3" id="KW-1185">Reference proteome</keyword>